<dbReference type="Proteomes" id="UP000546007">
    <property type="component" value="Unassembled WGS sequence"/>
</dbReference>
<accession>A0A7W6HZN4</accession>
<protein>
    <submittedName>
        <fullName evidence="2">Uncharacterized protein</fullName>
    </submittedName>
</protein>
<dbReference type="EMBL" id="JACIES010000014">
    <property type="protein sequence ID" value="MBB4027943.1"/>
    <property type="molecule type" value="Genomic_DNA"/>
</dbReference>
<proteinExistence type="predicted"/>
<evidence type="ECO:0000313" key="3">
    <source>
        <dbReference type="Proteomes" id="UP000546007"/>
    </source>
</evidence>
<gene>
    <name evidence="2" type="ORF">GGR14_003760</name>
</gene>
<dbReference type="AlphaFoldDB" id="A0A7W6HZN4"/>
<sequence length="140" mass="16552">MLVNILEDGIMVKQDYLVRMIQEIISAIARAILNKKKIRQQDRDEYDLLTQQMLGFPVKELATMDVQELIDRYANEEDRIGKIELASVYLLRFSEEVEDDILLKSKLRQDGIRLLKYVQQEDTNFSIQRDCLIRMLETNQ</sequence>
<evidence type="ECO:0000313" key="2">
    <source>
        <dbReference type="EMBL" id="MBB4027943.1"/>
    </source>
</evidence>
<evidence type="ECO:0000256" key="1">
    <source>
        <dbReference type="SAM" id="Coils"/>
    </source>
</evidence>
<comment type="caution">
    <text evidence="2">The sequence shown here is derived from an EMBL/GenBank/DDBJ whole genome shotgun (WGS) entry which is preliminary data.</text>
</comment>
<keyword evidence="1" id="KW-0175">Coiled coil</keyword>
<organism evidence="2 3">
    <name type="scientific">Butyricimonas faecihominis</name>
    <dbReference type="NCBI Taxonomy" id="1472416"/>
    <lineage>
        <taxon>Bacteria</taxon>
        <taxon>Pseudomonadati</taxon>
        <taxon>Bacteroidota</taxon>
        <taxon>Bacteroidia</taxon>
        <taxon>Bacteroidales</taxon>
        <taxon>Odoribacteraceae</taxon>
        <taxon>Butyricimonas</taxon>
    </lineage>
</organism>
<name>A0A7W6HZN4_9BACT</name>
<feature type="coiled-coil region" evidence="1">
    <location>
        <begin position="59"/>
        <end position="86"/>
    </location>
</feature>
<keyword evidence="3" id="KW-1185">Reference proteome</keyword>
<reference evidence="2 3" key="1">
    <citation type="submission" date="2020-08" db="EMBL/GenBank/DDBJ databases">
        <title>Genomic Encyclopedia of Type Strains, Phase IV (KMG-IV): sequencing the most valuable type-strain genomes for metagenomic binning, comparative biology and taxonomic classification.</title>
        <authorList>
            <person name="Goeker M."/>
        </authorList>
    </citation>
    <scope>NUCLEOTIDE SEQUENCE [LARGE SCALE GENOMIC DNA]</scope>
    <source>
        <strain evidence="2 3">DSM 105721</strain>
    </source>
</reference>